<evidence type="ECO:0000259" key="8">
    <source>
        <dbReference type="PROSITE" id="PS51196"/>
    </source>
</evidence>
<dbReference type="InterPro" id="IPR000185">
    <property type="entry name" value="SecA"/>
</dbReference>
<dbReference type="RefSeq" id="WP_058461170.1">
    <property type="nucleotide sequence ID" value="NZ_CAAAHS010000003.1"/>
</dbReference>
<dbReference type="EMBL" id="LR134418">
    <property type="protein sequence ID" value="VEH84774.1"/>
    <property type="molecule type" value="Genomic_DNA"/>
</dbReference>
<dbReference type="Proteomes" id="UP000054859">
    <property type="component" value="Unassembled WGS sequence"/>
</dbReference>
<dbReference type="GO" id="GO:0006886">
    <property type="term" value="P:intracellular protein transport"/>
    <property type="evidence" value="ECO:0007669"/>
    <property type="project" value="InterPro"/>
</dbReference>
<keyword evidence="1" id="KW-1003">Cell membrane</keyword>
<feature type="domain" description="SecA family profile" evidence="8">
    <location>
        <begin position="1473"/>
        <end position="2090"/>
    </location>
</feature>
<keyword evidence="3" id="KW-0472">Membrane</keyword>
<dbReference type="Pfam" id="PF07517">
    <property type="entry name" value="SecA_DEAD"/>
    <property type="match status" value="1"/>
</dbReference>
<keyword evidence="5" id="KW-0811">Translocation</keyword>
<evidence type="ECO:0000313" key="10">
    <source>
        <dbReference type="EMBL" id="VEH84774.1"/>
    </source>
</evidence>
<keyword evidence="11" id="KW-1185">Reference proteome</keyword>
<keyword evidence="10" id="KW-0614">Plasmid</keyword>
<evidence type="ECO:0000256" key="1">
    <source>
        <dbReference type="ARBA" id="ARBA00022475"/>
    </source>
</evidence>
<evidence type="ECO:0000256" key="2">
    <source>
        <dbReference type="ARBA" id="ARBA00022490"/>
    </source>
</evidence>
<dbReference type="PROSITE" id="PS51194">
    <property type="entry name" value="HELICASE_CTER"/>
    <property type="match status" value="1"/>
</dbReference>
<evidence type="ECO:0000256" key="5">
    <source>
        <dbReference type="ARBA" id="ARBA00023010"/>
    </source>
</evidence>
<dbReference type="GO" id="GO:0005524">
    <property type="term" value="F:ATP binding"/>
    <property type="evidence" value="ECO:0007669"/>
    <property type="project" value="InterPro"/>
</dbReference>
<keyword evidence="6" id="KW-0175">Coiled coil</keyword>
<geneLocation type="plasmid" evidence="10 12">
    <name>9</name>
</geneLocation>
<evidence type="ECO:0000256" key="4">
    <source>
        <dbReference type="ARBA" id="ARBA00022927"/>
    </source>
</evidence>
<dbReference type="PROSITE" id="PS51196">
    <property type="entry name" value="SECA_MOTOR_DEAD"/>
    <property type="match status" value="1"/>
</dbReference>
<dbReference type="PANTHER" id="PTHR30612">
    <property type="entry name" value="SECA INNER MEMBRANE COMPONENT OF SEC PROTEIN SECRETION SYSTEM"/>
    <property type="match status" value="1"/>
</dbReference>
<dbReference type="PATRIC" id="fig|45056.6.peg.65"/>
<proteinExistence type="predicted"/>
<dbReference type="GO" id="GO:0006605">
    <property type="term" value="P:protein targeting"/>
    <property type="evidence" value="ECO:0007669"/>
    <property type="project" value="InterPro"/>
</dbReference>
<feature type="coiled-coil region" evidence="6">
    <location>
        <begin position="2060"/>
        <end position="2094"/>
    </location>
</feature>
<dbReference type="GO" id="GO:0016020">
    <property type="term" value="C:membrane"/>
    <property type="evidence" value="ECO:0007669"/>
    <property type="project" value="InterPro"/>
</dbReference>
<dbReference type="EMBL" id="LNKA01000001">
    <property type="protein sequence ID" value="KTC65404.1"/>
    <property type="molecule type" value="Genomic_DNA"/>
</dbReference>
<organism evidence="9 11">
    <name type="scientific">Legionella adelaidensis</name>
    <dbReference type="NCBI Taxonomy" id="45056"/>
    <lineage>
        <taxon>Bacteria</taxon>
        <taxon>Pseudomonadati</taxon>
        <taxon>Pseudomonadota</taxon>
        <taxon>Gammaproteobacteria</taxon>
        <taxon>Legionellales</taxon>
        <taxon>Legionellaceae</taxon>
        <taxon>Legionella</taxon>
    </lineage>
</organism>
<keyword evidence="4" id="KW-0813">Transport</keyword>
<keyword evidence="2" id="KW-0963">Cytoplasm</keyword>
<evidence type="ECO:0000259" key="7">
    <source>
        <dbReference type="PROSITE" id="PS51194"/>
    </source>
</evidence>
<gene>
    <name evidence="10" type="primary">secA_2</name>
    <name evidence="9" type="ORF">Lade_0062</name>
    <name evidence="10" type="ORF">NCTC12735_00393</name>
</gene>
<dbReference type="Gene3D" id="3.40.50.300">
    <property type="entry name" value="P-loop containing nucleotide triphosphate hydrolases"/>
    <property type="match status" value="2"/>
</dbReference>
<keyword evidence="4" id="KW-0653">Protein transport</keyword>
<accession>A0A0W0R2W0</accession>
<dbReference type="GO" id="GO:0017038">
    <property type="term" value="P:protein import"/>
    <property type="evidence" value="ECO:0007669"/>
    <property type="project" value="InterPro"/>
</dbReference>
<keyword evidence="3" id="KW-0997">Cell inner membrane</keyword>
<dbReference type="InterPro" id="IPR014018">
    <property type="entry name" value="SecA_motor_DEAD"/>
</dbReference>
<evidence type="ECO:0000256" key="3">
    <source>
        <dbReference type="ARBA" id="ARBA00022519"/>
    </source>
</evidence>
<evidence type="ECO:0000313" key="12">
    <source>
        <dbReference type="Proteomes" id="UP000281170"/>
    </source>
</evidence>
<dbReference type="InterPro" id="IPR011115">
    <property type="entry name" value="SecA_DEAD"/>
</dbReference>
<dbReference type="InterPro" id="IPR001650">
    <property type="entry name" value="Helicase_C-like"/>
</dbReference>
<dbReference type="PANTHER" id="PTHR30612:SF0">
    <property type="entry name" value="CHLOROPLAST PROTEIN-TRANSPORTING ATPASE"/>
    <property type="match status" value="1"/>
</dbReference>
<evidence type="ECO:0000313" key="11">
    <source>
        <dbReference type="Proteomes" id="UP000054859"/>
    </source>
</evidence>
<sequence>MIQTLLVKTQPSTFEQTLLELGERIRIKNPVNLYIEENLTEEQLLSIEKWINTLPEDAINRIDIPVTYHLISSLNFLPLLTALKNKSTRVLKLLFDRVELQSATEEKLLDFVSFVNFPILIEDKETRQRIGLERFQRAITQVIQCAAKPQKGETGEGHENDSLEEIPDFGGEPIRLKSLIKSQGAIEENTFNQFVQIELQHTEVVEETIEETVTTEVVTENTIAYYTGDLINYSQFNTPAYHRMAESFFKPEVVKESFKQVEYECFANLPQAIKFLTPEAAKKMAVLLPQFLSLNKENLPAGFLLKKTLKEEFVLDYDETAIDDDRTANLFTPSEYIPLDERRPYYFIDFDPPHLRTLISNEKIYESLEKVHFVPLMNLWVRYGDKGIREFFLKLNHLEQAHPGFSAFLYEHYFAHFDHLENFCNETFFDEMVRLENFTPLQINCLKRFLQNTGTSQHELSKTLDGFEYFWRNFSLLCKDNLALMQLLDTNWVVPCGGQPLVYMERLLAILNNARNLQDQLSCLQGISLSQYGAYYASKYEGFTGVHPSMVLDYDPQKINAIPFNSAFQLYRIELATLFEIVDRGAEAIKEDYCLLKNLFLIDTSCSLLSQDGFKELQAQGKVVPLTLYMSTYVEVLPPTYGCFYHYGGGYGAATLRSKNVPLSAPIFYKLVFRFLGTQLAGVSIGEFFRNFQEIRQEWTKIRERENETSFLWTREEVSFSIHMNLVKALLLLTSERVTGSVEYFTGRYNDTTDIRTQPTLRALIGLADTVDISAIIVQLHLLRELFNRNIRFNDLEAICYLTMQNIWLKHILEKEKFGGYEASVTLWPAVKEEYSQRLHKLILSNKYPTYKFIQLIGKQKAKKAALYAINTHDFFQESPAIATTFADSLILFSALLRNFNFNITSDNFFTLLQSSSEDIPSSPPKIPLYELCGEINGVNFNLDYWRWVTREEIPQLKRIRDYLQEATTGLNATNSLYYAYQLLIDAEQFLSYSQVIAIFDAVSRLPLVEALINIAEIHKIFNDHGVQVRIKMPEVLQYDNEEVKQCLLSLITGLEIVKTRGLQIGADFLQMGMTLAHNFLLGAPLSPEANIPEELIAELEQVFARLSPLSGKSVSELQVVFQEQLSTCNFAIAFLTSQCIKPILWKLKSHLIAGSFERHLRADEDKELINKFTEITLNLSDIRDESNFEKINQAINKAESIAIVCGAIARHPCILEQQEAFLKILSNVQIEKIDSELLLQLFNLLTKMPQRDYIPLLKEMLDSSLIYNKEAFIFLLGLITKLHDEHFSTQGIVNFCRRCKLSSFTDFESFEEFMRQLIEAHSYDTEDPLLLFLLADENFTVEQVQLLSTYTYQIRENREKITDLVRFIGKQNLTDTFLQQLAGLEAPQRASIITVISKAYAMRRPQDPTIDILRVVKHLQRLSCNQLNEILKLYSTSVTSIACLANALSSYDPQAPFADFLQAMEIAPFGMRCEKEEFNCDEVERVVNESSDLLNKTSYPYSYRKQLMEIFLLVNEMGYKLPVFKGKTINYLTNLEIKSLFLELKNNTHLSTMAKRINALALMREAMYRATGQFPYSTQLIVLIDSMLHEGNVVSNVDTGQGKSLIDVMKAAFLWLESDRVDVTTSSIADAKRDIANYSAFLELLGVPFSKKPVTPTSQLSEFCTNGINFSTFAQLSLFFSRAIASDHSLDTPRNRISLVANESDKSFLDELTIYRFASTEGAKISKKHAWIYTAIMEYVQLPGFTRCDTSANTDIRRLRRFLSNKARLLGKSGTILAQLDNERLLNWIESAVLVQYKLRENFDYVVMPLPDNTELHAAKVLMRDTRVSPDSVFGNGMHQLLHAKLNAEKRVPSKTGEDSFLIEPENRTIISSSNFNLLMYYLSRNGFVWCSSGTVGSEAEIEEQHGKYGFPFSKIEPHQAKQVTENNVVILSNEEEQLTCLASELKSRRINQSQEPLLIFCQDIEKAKKIFGYLSQCEDASPMQLFTGIEDEVTAIAQAAVPGMVTVTTAAIGRNTDIAYNKRIGMDIWHTCIESTRIDRQKSGRTGRQGSKGTISYFLNEENQKVHSQEEINQLRRKLDHAAKIEREFNEEFYAILGNLLSQVEKIPSSFFSVISKQEFIKKKWATFSNTLEQFYRELRLKNMYVREQFNQHATKTVVEMLKEAAPDFDGTQIKEYVETIHPSRESYHPYTKRVRIKDCMPPVKIAYELFDHNTDNSTTIDDAKKQTIMQALNALFLDQEQSDFLQKNTVFFNHLIASEVGQAQLRAIYEEFLQTFLQTHACSTFVNRWLGVATPLSRIANNQYYLCLFQAFSTVNKAPSVKERGLQETVLFLIEEYLQNSWFISSAKRQAAIELQKSIRSATEMQSIIAVLQQGQLTIAEQDIQTNTSLWRLFKPVNLSGSSRLQNTISTALNLACSLGVQTHEDQLITDLTKHLGTSMKDDATSFLSPSADALKNLSLYTNKKVIGSCMEHAIQRRNESRYAKKYSIFADGEHRGEPTKVMGLEAPGA</sequence>
<evidence type="ECO:0000313" key="9">
    <source>
        <dbReference type="EMBL" id="KTC65404.1"/>
    </source>
</evidence>
<dbReference type="SUPFAM" id="SSF52540">
    <property type="entry name" value="P-loop containing nucleoside triphosphate hydrolases"/>
    <property type="match status" value="2"/>
</dbReference>
<name>A0A0W0R2W0_9GAMM</name>
<dbReference type="KEGG" id="ladl:NCTC12735_00393"/>
<dbReference type="InterPro" id="IPR027417">
    <property type="entry name" value="P-loop_NTPase"/>
</dbReference>
<dbReference type="PRINTS" id="PR00906">
    <property type="entry name" value="SECA"/>
</dbReference>
<protein>
    <submittedName>
        <fullName evidence="9">Coiled-coil protein</fullName>
    </submittedName>
</protein>
<reference evidence="10 12" key="2">
    <citation type="submission" date="2018-12" db="EMBL/GenBank/DDBJ databases">
        <authorList>
            <consortium name="Pathogen Informatics"/>
        </authorList>
    </citation>
    <scope>NUCLEOTIDE SEQUENCE [LARGE SCALE GENOMIC DNA]</scope>
    <source>
        <strain evidence="10 12">NCTC12735</strain>
        <plasmid evidence="12">9</plasmid>
    </source>
</reference>
<dbReference type="STRING" id="45056.Lade_0062"/>
<dbReference type="Proteomes" id="UP000281170">
    <property type="component" value="Plasmid 9"/>
</dbReference>
<reference evidence="9 11" key="1">
    <citation type="submission" date="2015-11" db="EMBL/GenBank/DDBJ databases">
        <title>Identification of large and diverse effector repertoires of 38 Legionella species.</title>
        <authorList>
            <person name="Burstein D."/>
            <person name="Amaro F."/>
            <person name="Zusman T."/>
            <person name="Lifshitz Z."/>
            <person name="Cohen O."/>
            <person name="Gilbert J.A."/>
            <person name="Pupko T."/>
            <person name="Shuman H.A."/>
            <person name="Segal G."/>
        </authorList>
    </citation>
    <scope>NUCLEOTIDE SEQUENCE [LARGE SCALE GENOMIC DNA]</scope>
    <source>
        <strain evidence="9 11">1762-AUS-E</strain>
    </source>
</reference>
<dbReference type="OrthoDB" id="5630239at2"/>
<feature type="domain" description="Helicase C-terminal" evidence="7">
    <location>
        <begin position="1939"/>
        <end position="2103"/>
    </location>
</feature>
<evidence type="ECO:0000256" key="6">
    <source>
        <dbReference type="SAM" id="Coils"/>
    </source>
</evidence>